<dbReference type="SUPFAM" id="SSF56235">
    <property type="entry name" value="N-terminal nucleophile aminohydrolases (Ntn hydrolases)"/>
    <property type="match status" value="1"/>
</dbReference>
<evidence type="ECO:0000313" key="3">
    <source>
        <dbReference type="EMBL" id="QBM85563.1"/>
    </source>
</evidence>
<feature type="site" description="Cleavage; by autolysis" evidence="2">
    <location>
        <begin position="256"/>
        <end position="257"/>
    </location>
</feature>
<feature type="active site" description="Nucleophile" evidence="1">
    <location>
        <position position="257"/>
    </location>
</feature>
<reference evidence="4" key="1">
    <citation type="submission" date="2019-03" db="EMBL/GenBank/DDBJ databases">
        <title>Snf2 controls pulcherriminic acid biosynthesis and connects pigmentation and antifungal activity of the yeast Metschnikowia pulcherrima.</title>
        <authorList>
            <person name="Gore-Lloyd D."/>
            <person name="Sumann I."/>
            <person name="Brachmann A.O."/>
            <person name="Schneeberger K."/>
            <person name="Ortiz-Merino R.A."/>
            <person name="Moreno-Beltran M."/>
            <person name="Schlaefli M."/>
            <person name="Kirner P."/>
            <person name="Santos Kron A."/>
            <person name="Wolfe K.H."/>
            <person name="Piel J."/>
            <person name="Ahrens C.H."/>
            <person name="Henk D."/>
            <person name="Freimoser F.M."/>
        </authorList>
    </citation>
    <scope>NUCLEOTIDE SEQUENCE [LARGE SCALE GENOMIC DNA]</scope>
    <source>
        <strain evidence="4">APC 1.2</strain>
    </source>
</reference>
<accession>A0A4V1ADF8</accession>
<dbReference type="EMBL" id="CP034456">
    <property type="protein sequence ID" value="QBM85563.1"/>
    <property type="molecule type" value="Genomic_DNA"/>
</dbReference>
<name>A0A4V1ADF8_9ASCO</name>
<evidence type="ECO:0000256" key="2">
    <source>
        <dbReference type="PIRSR" id="PIRSR600246-3"/>
    </source>
</evidence>
<dbReference type="AlphaFoldDB" id="A0A4V1ADF8"/>
<dbReference type="GO" id="GO:0005737">
    <property type="term" value="C:cytoplasm"/>
    <property type="evidence" value="ECO:0007669"/>
    <property type="project" value="TreeGrafter"/>
</dbReference>
<dbReference type="STRING" id="2163413.A0A4V1ADF8"/>
<dbReference type="Gene3D" id="3.60.20.30">
    <property type="entry name" value="(Glycosyl)asparaginase"/>
    <property type="match status" value="1"/>
</dbReference>
<dbReference type="GO" id="GO:0051604">
    <property type="term" value="P:protein maturation"/>
    <property type="evidence" value="ECO:0007669"/>
    <property type="project" value="TreeGrafter"/>
</dbReference>
<organism evidence="3 4">
    <name type="scientific">Metschnikowia aff. pulcherrima</name>
    <dbReference type="NCBI Taxonomy" id="2163413"/>
    <lineage>
        <taxon>Eukaryota</taxon>
        <taxon>Fungi</taxon>
        <taxon>Dikarya</taxon>
        <taxon>Ascomycota</taxon>
        <taxon>Saccharomycotina</taxon>
        <taxon>Pichiomycetes</taxon>
        <taxon>Metschnikowiaceae</taxon>
        <taxon>Metschnikowia</taxon>
    </lineage>
</organism>
<protein>
    <submittedName>
        <fullName evidence="3">Asparaginase</fullName>
    </submittedName>
</protein>
<sequence>MGSQDILAIHIGAGRHSAQKSQQYKKLLRLALRKNDILDASRVIEGSPLTNTGVGLSVDRLCQATSDACFIEALERRIVDSLALLDIYDEPYPTSCLHKVLQSLGLEFRPGGTNRRFGLSRPSLLDYRAYKAFVEQSIEPNVEIKEIEDVAIGGRRKSLVLRRLKTAFTKFKRIYENESLKCGQKDVCLEPCGCCGEDPQRKQTLKAAITLDYQCDAKYSHKKRRKESNSFCGNSELESALTEREQSIDDSAGIEDTVGYIQVSASEARTRISSSSGGNFYRLPGRISCTGILGSGIGYSCHGEIEVSCMCSGNGDDIIAMSLASYLSESIAEHILDSEEWPDLGPYLKNRILSKSKQVAKTAVNAKLEEITYVGVLLLVKTPNTTRLVFCHSTESFYFAFRLRGEIETVLSNNPGAVGEFIFGEYKLT</sequence>
<dbReference type="Pfam" id="PF01112">
    <property type="entry name" value="Asparaginase_2"/>
    <property type="match status" value="1"/>
</dbReference>
<dbReference type="InterPro" id="IPR029055">
    <property type="entry name" value="Ntn_hydrolases_N"/>
</dbReference>
<dbReference type="Proteomes" id="UP000292447">
    <property type="component" value="Chromosome I"/>
</dbReference>
<gene>
    <name evidence="3" type="primary">MPUL0A01850</name>
    <name evidence="3" type="ORF">METSCH_A01850</name>
</gene>
<proteinExistence type="predicted"/>
<dbReference type="GO" id="GO:0004298">
    <property type="term" value="F:threonine-type endopeptidase activity"/>
    <property type="evidence" value="ECO:0007669"/>
    <property type="project" value="TreeGrafter"/>
</dbReference>
<dbReference type="PANTHER" id="PTHR10188:SF8">
    <property type="entry name" value="THREONINE ASPARTASE 1"/>
    <property type="match status" value="1"/>
</dbReference>
<keyword evidence="4" id="KW-1185">Reference proteome</keyword>
<dbReference type="InterPro" id="IPR000246">
    <property type="entry name" value="Peptidase_T2"/>
</dbReference>
<evidence type="ECO:0000256" key="1">
    <source>
        <dbReference type="PIRSR" id="PIRSR600246-1"/>
    </source>
</evidence>
<dbReference type="PANTHER" id="PTHR10188">
    <property type="entry name" value="L-ASPARAGINASE"/>
    <property type="match status" value="1"/>
</dbReference>
<evidence type="ECO:0000313" key="4">
    <source>
        <dbReference type="Proteomes" id="UP000292447"/>
    </source>
</evidence>